<dbReference type="InterPro" id="IPR050792">
    <property type="entry name" value="ADP-ribosylglycohydrolase"/>
</dbReference>
<proteinExistence type="inferred from homology"/>
<dbReference type="HOGENOM" id="CLU_046767_0_0_7"/>
<dbReference type="SUPFAM" id="SSF101478">
    <property type="entry name" value="ADP-ribosylglycohydrolase"/>
    <property type="match status" value="1"/>
</dbReference>
<comment type="similarity">
    <text evidence="1">Belongs to the ADP-ribosylglycohydrolase family.</text>
</comment>
<dbReference type="Proteomes" id="UP000000442">
    <property type="component" value="Chromosome"/>
</dbReference>
<keyword evidence="4" id="KW-0326">Glycosidase</keyword>
<protein>
    <submittedName>
        <fullName evidence="4">DraG2</fullName>
        <ecNumber evidence="4">3.2.-.-</ecNumber>
    </submittedName>
</protein>
<gene>
    <name evidence="4" type="primary">draG2</name>
    <name evidence="4" type="ordered locus">HRM2_37860</name>
</gene>
<dbReference type="GO" id="GO:0046872">
    <property type="term" value="F:metal ion binding"/>
    <property type="evidence" value="ECO:0007669"/>
    <property type="project" value="UniProtKB-KW"/>
</dbReference>
<dbReference type="Pfam" id="PF03747">
    <property type="entry name" value="ADP_ribosyl_GH"/>
    <property type="match status" value="1"/>
</dbReference>
<comment type="cofactor">
    <cofactor evidence="3">
        <name>Mg(2+)</name>
        <dbReference type="ChEBI" id="CHEBI:18420"/>
    </cofactor>
    <text evidence="3">Binds 2 magnesium ions per subunit.</text>
</comment>
<dbReference type="RefSeq" id="WP_015905590.1">
    <property type="nucleotide sequence ID" value="NC_012108.1"/>
</dbReference>
<keyword evidence="2 4" id="KW-0378">Hydrolase</keyword>
<dbReference type="STRING" id="177437.HRM2_37860"/>
<dbReference type="GO" id="GO:0016798">
    <property type="term" value="F:hydrolase activity, acting on glycosyl bonds"/>
    <property type="evidence" value="ECO:0007669"/>
    <property type="project" value="UniProtKB-KW"/>
</dbReference>
<dbReference type="PANTHER" id="PTHR16222">
    <property type="entry name" value="ADP-RIBOSYLGLYCOHYDROLASE"/>
    <property type="match status" value="1"/>
</dbReference>
<feature type="binding site" evidence="3">
    <location>
        <position position="59"/>
    </location>
    <ligand>
        <name>Mg(2+)</name>
        <dbReference type="ChEBI" id="CHEBI:18420"/>
        <label>1</label>
    </ligand>
</feature>
<dbReference type="Gene3D" id="1.10.4080.10">
    <property type="entry name" value="ADP-ribosylation/Crystallin J1"/>
    <property type="match status" value="1"/>
</dbReference>
<dbReference type="eggNOG" id="COG1397">
    <property type="taxonomic scope" value="Bacteria"/>
</dbReference>
<reference evidence="4 5" key="1">
    <citation type="journal article" date="2009" name="Environ. Microbiol.">
        <title>Genome sequence of Desulfobacterium autotrophicum HRM2, a marine sulfate reducer oxidizing organic carbon completely to carbon dioxide.</title>
        <authorList>
            <person name="Strittmatter A.W."/>
            <person name="Liesegang H."/>
            <person name="Rabus R."/>
            <person name="Decker I."/>
            <person name="Amann J."/>
            <person name="Andres S."/>
            <person name="Henne A."/>
            <person name="Fricke W.F."/>
            <person name="Martinez-Arias R."/>
            <person name="Bartels D."/>
            <person name="Goesmann A."/>
            <person name="Krause L."/>
            <person name="Puehler A."/>
            <person name="Klenk H.P."/>
            <person name="Richter M."/>
            <person name="Schuler M."/>
            <person name="Gloeckner F.O."/>
            <person name="Meyerdierks A."/>
            <person name="Gottschalk G."/>
            <person name="Amann R."/>
        </authorList>
    </citation>
    <scope>NUCLEOTIDE SEQUENCE [LARGE SCALE GENOMIC DNA]</scope>
    <source>
        <strain evidence="5">ATCC 43914 / DSM 3382 / HRM2</strain>
    </source>
</reference>
<keyword evidence="5" id="KW-1185">Reference proteome</keyword>
<dbReference type="AlphaFoldDB" id="C0QAR1"/>
<dbReference type="EC" id="3.2.-.-" evidence="4"/>
<keyword evidence="3" id="KW-0479">Metal-binding</keyword>
<evidence type="ECO:0000313" key="5">
    <source>
        <dbReference type="Proteomes" id="UP000000442"/>
    </source>
</evidence>
<evidence type="ECO:0000313" key="4">
    <source>
        <dbReference type="EMBL" id="ACN16844.1"/>
    </source>
</evidence>
<dbReference type="EMBL" id="CP001087">
    <property type="protein sequence ID" value="ACN16844.1"/>
    <property type="molecule type" value="Genomic_DNA"/>
</dbReference>
<sequence>MNPNIKDAILAAFVADALSLGVHWVYNTSEIDAKYGRLENMVKPELAPYHTSKDKGEFTHYGDQMMVLLESLVHGSGFDFDLNRFSQAWRNLFSAYDGYMDQASKETLANFKAGSQPETSGAISMDLGGAARIVPLILCYGDDIDAFVKAARAQTAMTHNSAQAIECAELFARVSAMVLNGAKPIKAFERALEKMPEAQKIQALVQTGLESRSQDTRKAIARMGQMCAIEGALPATIHLIAKYENNLKEALIENIMAGGDSSARGILTGFVLGCYKGIDTLPKQWLADMTAHEKILGLIH</sequence>
<name>C0QAR1_DESAH</name>
<feature type="binding site" evidence="3">
    <location>
        <position position="260"/>
    </location>
    <ligand>
        <name>Mg(2+)</name>
        <dbReference type="ChEBI" id="CHEBI:18420"/>
        <label>1</label>
    </ligand>
</feature>
<dbReference type="PANTHER" id="PTHR16222:SF24">
    <property type="entry name" value="ADP-RIBOSYLHYDROLASE ARH3"/>
    <property type="match status" value="1"/>
</dbReference>
<dbReference type="KEGG" id="dat:HRM2_37860"/>
<evidence type="ECO:0000256" key="3">
    <source>
        <dbReference type="PIRSR" id="PIRSR605502-1"/>
    </source>
</evidence>
<dbReference type="OrthoDB" id="5297797at2"/>
<evidence type="ECO:0000256" key="1">
    <source>
        <dbReference type="ARBA" id="ARBA00010702"/>
    </source>
</evidence>
<dbReference type="InterPro" id="IPR036705">
    <property type="entry name" value="Ribosyl_crysJ1_sf"/>
</dbReference>
<accession>C0QAR1</accession>
<dbReference type="InterPro" id="IPR005502">
    <property type="entry name" value="Ribosyl_crysJ1"/>
</dbReference>
<organism evidence="4 5">
    <name type="scientific">Desulforapulum autotrophicum (strain ATCC 43914 / DSM 3382 / VKM B-1955 / HRM2)</name>
    <name type="common">Desulfobacterium autotrophicum</name>
    <dbReference type="NCBI Taxonomy" id="177437"/>
    <lineage>
        <taxon>Bacteria</taxon>
        <taxon>Pseudomonadati</taxon>
        <taxon>Thermodesulfobacteriota</taxon>
        <taxon>Desulfobacteria</taxon>
        <taxon>Desulfobacterales</taxon>
        <taxon>Desulfobacteraceae</taxon>
        <taxon>Desulforapulum</taxon>
    </lineage>
</organism>
<keyword evidence="3" id="KW-0460">Magnesium</keyword>
<evidence type="ECO:0000256" key="2">
    <source>
        <dbReference type="ARBA" id="ARBA00022801"/>
    </source>
</evidence>